<dbReference type="InterPro" id="IPR016181">
    <property type="entry name" value="Acyl_CoA_acyltransferase"/>
</dbReference>
<evidence type="ECO:0000313" key="4">
    <source>
        <dbReference type="EMBL" id="AJE48557.1"/>
    </source>
</evidence>
<proteinExistence type="predicted"/>
<keyword evidence="1 4" id="KW-0808">Transferase</keyword>
<reference evidence="4 5" key="1">
    <citation type="journal article" date="2014" name="Int. J. Syst. Evol. Microbiol.">
        <title>Celeribacter indicus sp. nov., a polycyclic aromatic hydrocarbon-degrading bacterium from deep-sea sediment and reclassification of Huaishuia halophila as Celeribacter halophilus comb. nov.</title>
        <authorList>
            <person name="Lai Q."/>
            <person name="Cao J."/>
            <person name="Yuan J."/>
            <person name="Li F."/>
            <person name="Shao Z."/>
        </authorList>
    </citation>
    <scope>NUCLEOTIDE SEQUENCE [LARGE SCALE GENOMIC DNA]</scope>
    <source>
        <strain evidence="4">P73</strain>
    </source>
</reference>
<dbReference type="EMBL" id="CP004393">
    <property type="protein sequence ID" value="AJE48557.1"/>
    <property type="molecule type" value="Genomic_DNA"/>
</dbReference>
<dbReference type="Gene3D" id="3.40.630.30">
    <property type="match status" value="1"/>
</dbReference>
<name>A0A0B5E8B3_9RHOB</name>
<dbReference type="RefSeq" id="WP_052453426.1">
    <property type="nucleotide sequence ID" value="NZ_CP004393.1"/>
</dbReference>
<dbReference type="PROSITE" id="PS51186">
    <property type="entry name" value="GNAT"/>
    <property type="match status" value="1"/>
</dbReference>
<dbReference type="GO" id="GO:0016747">
    <property type="term" value="F:acyltransferase activity, transferring groups other than amino-acyl groups"/>
    <property type="evidence" value="ECO:0007669"/>
    <property type="project" value="InterPro"/>
</dbReference>
<accession>A0A0B5E8B3</accession>
<dbReference type="InterPro" id="IPR000182">
    <property type="entry name" value="GNAT_dom"/>
</dbReference>
<evidence type="ECO:0000256" key="1">
    <source>
        <dbReference type="ARBA" id="ARBA00022679"/>
    </source>
</evidence>
<dbReference type="PANTHER" id="PTHR43877">
    <property type="entry name" value="AMINOALKYLPHOSPHONATE N-ACETYLTRANSFERASE-RELATED-RELATED"/>
    <property type="match status" value="1"/>
</dbReference>
<sequence>MSAFGPARLAEIHTASFTTPRPWSERDFAELLPLRGVFLVTCGGPGFALGRAVAGEAELLTIAVMPDARGQGAGRRLLRDYEATAQAAGARMSFLEVAEDNLPAITLYRSAGYRESGRRGGYYVTPDGDRIDALLLEKRIGEM</sequence>
<dbReference type="InterPro" id="IPR050832">
    <property type="entry name" value="Bact_Acetyltransf"/>
</dbReference>
<organism evidence="4 5">
    <name type="scientific">Celeribacter indicus</name>
    <dbReference type="NCBI Taxonomy" id="1208324"/>
    <lineage>
        <taxon>Bacteria</taxon>
        <taxon>Pseudomonadati</taxon>
        <taxon>Pseudomonadota</taxon>
        <taxon>Alphaproteobacteria</taxon>
        <taxon>Rhodobacterales</taxon>
        <taxon>Roseobacteraceae</taxon>
        <taxon>Celeribacter</taxon>
    </lineage>
</organism>
<evidence type="ECO:0000259" key="3">
    <source>
        <dbReference type="PROSITE" id="PS51186"/>
    </source>
</evidence>
<dbReference type="STRING" id="1208324.P73_3842"/>
<feature type="domain" description="N-acetyltransferase" evidence="3">
    <location>
        <begin position="1"/>
        <end position="141"/>
    </location>
</feature>
<dbReference type="Pfam" id="PF00583">
    <property type="entry name" value="Acetyltransf_1"/>
    <property type="match status" value="1"/>
</dbReference>
<dbReference type="AlphaFoldDB" id="A0A0B5E8B3"/>
<dbReference type="Proteomes" id="UP000031521">
    <property type="component" value="Chromosome"/>
</dbReference>
<dbReference type="PANTHER" id="PTHR43877:SF2">
    <property type="entry name" value="AMINOALKYLPHOSPHONATE N-ACETYLTRANSFERASE-RELATED"/>
    <property type="match status" value="1"/>
</dbReference>
<dbReference type="HOGENOM" id="CLU_013985_23_2_5"/>
<keyword evidence="2" id="KW-0012">Acyltransferase</keyword>
<evidence type="ECO:0000313" key="5">
    <source>
        <dbReference type="Proteomes" id="UP000031521"/>
    </source>
</evidence>
<gene>
    <name evidence="4" type="ORF">P73_3842</name>
</gene>
<dbReference type="CDD" id="cd04301">
    <property type="entry name" value="NAT_SF"/>
    <property type="match status" value="1"/>
</dbReference>
<evidence type="ECO:0000256" key="2">
    <source>
        <dbReference type="ARBA" id="ARBA00023315"/>
    </source>
</evidence>
<dbReference type="SUPFAM" id="SSF55729">
    <property type="entry name" value="Acyl-CoA N-acyltransferases (Nat)"/>
    <property type="match status" value="1"/>
</dbReference>
<protein>
    <submittedName>
        <fullName evidence="4">Putative ribosomal-protein-alanine acetyltransferase</fullName>
    </submittedName>
</protein>
<keyword evidence="5" id="KW-1185">Reference proteome</keyword>
<dbReference type="KEGG" id="cid:P73_3842"/>